<reference evidence="1 2" key="1">
    <citation type="journal article" date="2013" name="J. Virol.">
        <title>Morphology, Physiological Characteristics, and Complete Sequence of Marine Bacteriophage RIO-1 Infecting Pseudoalteromonas marina.</title>
        <authorList>
            <person name="Hardies S.C."/>
            <person name="Hwang Y.J."/>
            <person name="Hwang C.Y."/>
            <person name="Jang G.I."/>
            <person name="Cho B.C."/>
        </authorList>
    </citation>
    <scope>NUCLEOTIDE SEQUENCE [LARGE SCALE GENOMIC DNA]</scope>
</reference>
<dbReference type="Proteomes" id="UP000013564">
    <property type="component" value="Segment"/>
</dbReference>
<accession>R4JMY3</accession>
<evidence type="ECO:0000313" key="1">
    <source>
        <dbReference type="EMBL" id="AGK87030.1"/>
    </source>
</evidence>
<evidence type="ECO:0000313" key="2">
    <source>
        <dbReference type="Proteomes" id="UP000013564"/>
    </source>
</evidence>
<sequence length="73" mass="8412">MIIYTSITCKPCKELKEQLKGYDVQPEYVTLPNPEVDHAALGIRTVPTMIHGNYFRSGYDNIIGYIQENYEEV</sequence>
<proteinExistence type="predicted"/>
<protein>
    <submittedName>
        <fullName evidence="1">Glutaredoxin</fullName>
    </submittedName>
</protein>
<dbReference type="KEGG" id="vg:16207370"/>
<dbReference type="EMBL" id="KC751414">
    <property type="protein sequence ID" value="AGK87030.1"/>
    <property type="molecule type" value="Genomic_DNA"/>
</dbReference>
<dbReference type="InterPro" id="IPR036249">
    <property type="entry name" value="Thioredoxin-like_sf"/>
</dbReference>
<dbReference type="Gene3D" id="3.40.30.10">
    <property type="entry name" value="Glutaredoxin"/>
    <property type="match status" value="1"/>
</dbReference>
<dbReference type="GeneID" id="16207370"/>
<organism evidence="1 2">
    <name type="scientific">Pseudoalteromonas phage RIO-1</name>
    <dbReference type="NCBI Taxonomy" id="1316739"/>
    <lineage>
        <taxon>Viruses</taxon>
        <taxon>Duplodnaviria</taxon>
        <taxon>Heunggongvirae</taxon>
        <taxon>Uroviricota</taxon>
        <taxon>Caudoviricetes</taxon>
        <taxon>Zobellviridae</taxon>
        <taxon>Melvirus</taxon>
        <taxon>Melvirus orientalis</taxon>
    </lineage>
</organism>
<dbReference type="RefSeq" id="YP_008051086.1">
    <property type="nucleotide sequence ID" value="NC_021300.1"/>
</dbReference>
<name>R4JMY3_9CAUD</name>
<gene>
    <name evidence="1" type="ORF">RIO-1_16</name>
</gene>
<dbReference type="PROSITE" id="PS51354">
    <property type="entry name" value="GLUTAREDOXIN_2"/>
    <property type="match status" value="1"/>
</dbReference>
<dbReference type="SUPFAM" id="SSF52833">
    <property type="entry name" value="Thioredoxin-like"/>
    <property type="match status" value="1"/>
</dbReference>
<keyword evidence="2" id="KW-1185">Reference proteome</keyword>